<proteinExistence type="predicted"/>
<sequence length="63" mass="7070">MAVHPIDLERYLSGIMFPASKNDLRQKALDNHAPDVVIDIINNLPERYFSSSGDLSKAVDEIE</sequence>
<evidence type="ECO:0008006" key="2">
    <source>
        <dbReference type="Google" id="ProtNLM"/>
    </source>
</evidence>
<reference evidence="1" key="1">
    <citation type="submission" date="2019-03" db="EMBL/GenBank/DDBJ databases">
        <authorList>
            <person name="Hao L."/>
        </authorList>
    </citation>
    <scope>NUCLEOTIDE SEQUENCE</scope>
</reference>
<evidence type="ECO:0000313" key="1">
    <source>
        <dbReference type="EMBL" id="VFU18900.1"/>
    </source>
</evidence>
<dbReference type="InterPro" id="IPR021527">
    <property type="entry name" value="DUF2795"/>
</dbReference>
<accession>A0A485M5M7</accession>
<gene>
    <name evidence="1" type="ORF">SCFA_910018</name>
</gene>
<dbReference type="AlphaFoldDB" id="A0A485M5M7"/>
<dbReference type="Pfam" id="PF11387">
    <property type="entry name" value="DUF2795"/>
    <property type="match status" value="1"/>
</dbReference>
<organism evidence="1">
    <name type="scientific">anaerobic digester metagenome</name>
    <dbReference type="NCBI Taxonomy" id="1263854"/>
    <lineage>
        <taxon>unclassified sequences</taxon>
        <taxon>metagenomes</taxon>
        <taxon>ecological metagenomes</taxon>
    </lineage>
</organism>
<name>A0A485M5M7_9ZZZZ</name>
<dbReference type="EMBL" id="CAADRM010000160">
    <property type="protein sequence ID" value="VFU18900.1"/>
    <property type="molecule type" value="Genomic_DNA"/>
</dbReference>
<protein>
    <recommendedName>
        <fullName evidence="2">DUF2795 domain-containing protein</fullName>
    </recommendedName>
</protein>